<evidence type="ECO:0000313" key="2">
    <source>
        <dbReference type="Proteomes" id="UP000006695"/>
    </source>
</evidence>
<dbReference type="AlphaFoldDB" id="A5GD62"/>
<dbReference type="OrthoDB" id="9797506at2"/>
<dbReference type="InterPro" id="IPR036610">
    <property type="entry name" value="PEBP-like_sf"/>
</dbReference>
<accession>A5GD62</accession>
<organism evidence="1 2">
    <name type="scientific">Geotalea uraniireducens (strain Rf4)</name>
    <name type="common">Geobacter uraniireducens</name>
    <dbReference type="NCBI Taxonomy" id="351605"/>
    <lineage>
        <taxon>Bacteria</taxon>
        <taxon>Pseudomonadati</taxon>
        <taxon>Thermodesulfobacteriota</taxon>
        <taxon>Desulfuromonadia</taxon>
        <taxon>Geobacterales</taxon>
        <taxon>Geobacteraceae</taxon>
        <taxon>Geotalea</taxon>
    </lineage>
</organism>
<evidence type="ECO:0000313" key="1">
    <source>
        <dbReference type="EMBL" id="ABQ24483.1"/>
    </source>
</evidence>
<dbReference type="EMBL" id="CP000698">
    <property type="protein sequence ID" value="ABQ24483.1"/>
    <property type="molecule type" value="Genomic_DNA"/>
</dbReference>
<dbReference type="HOGENOM" id="CLU_083918_3_2_7"/>
<dbReference type="Proteomes" id="UP000006695">
    <property type="component" value="Chromosome"/>
</dbReference>
<dbReference type="PANTHER" id="PTHR30289:SF1">
    <property type="entry name" value="PEBP (PHOSPHATIDYLETHANOLAMINE-BINDING PROTEIN) FAMILY PROTEIN"/>
    <property type="match status" value="1"/>
</dbReference>
<dbReference type="STRING" id="351605.Gura_0267"/>
<dbReference type="InterPro" id="IPR008914">
    <property type="entry name" value="PEBP"/>
</dbReference>
<name>A5GD62_GEOUR</name>
<dbReference type="Pfam" id="PF01161">
    <property type="entry name" value="PBP"/>
    <property type="match status" value="1"/>
</dbReference>
<sequence>MEFKLTSPAFNHGSQIPSKYTCDGENINPHLVIHGVPERAKSLALLMEDPDAPAGLWVHWVVWDILPETKEIGEHTAPNGAWEGFNSGGEQGYVGPCPPPGTHRYFFRLFALDSRLKLPEASTKEALEAAMVGHILATAELMGTYARTNEAPL</sequence>
<dbReference type="Gene3D" id="3.90.280.10">
    <property type="entry name" value="PEBP-like"/>
    <property type="match status" value="1"/>
</dbReference>
<dbReference type="PANTHER" id="PTHR30289">
    <property type="entry name" value="UNCHARACTERIZED PROTEIN YBCL-RELATED"/>
    <property type="match status" value="1"/>
</dbReference>
<gene>
    <name evidence="1" type="ordered locus">Gura_0267</name>
</gene>
<dbReference type="SUPFAM" id="SSF49777">
    <property type="entry name" value="PEBP-like"/>
    <property type="match status" value="1"/>
</dbReference>
<dbReference type="CDD" id="cd00865">
    <property type="entry name" value="PEBP_bact_arch"/>
    <property type="match status" value="1"/>
</dbReference>
<dbReference type="NCBIfam" id="TIGR00481">
    <property type="entry name" value="YbhB/YbcL family Raf kinase inhibitor-like protein"/>
    <property type="match status" value="1"/>
</dbReference>
<protein>
    <submittedName>
        <fullName evidence="1">Phospholipid-binding protein, PBP family</fullName>
    </submittedName>
</protein>
<proteinExistence type="predicted"/>
<dbReference type="KEGG" id="gur:Gura_0267"/>
<keyword evidence="2" id="KW-1185">Reference proteome</keyword>
<reference evidence="1 2" key="1">
    <citation type="submission" date="2007-05" db="EMBL/GenBank/DDBJ databases">
        <title>Complete sequence of Geobacter uraniireducens Rf4.</title>
        <authorList>
            <consortium name="US DOE Joint Genome Institute"/>
            <person name="Copeland A."/>
            <person name="Lucas S."/>
            <person name="Lapidus A."/>
            <person name="Barry K."/>
            <person name="Detter J.C."/>
            <person name="Glavina del Rio T."/>
            <person name="Hammon N."/>
            <person name="Israni S."/>
            <person name="Dalin E."/>
            <person name="Tice H."/>
            <person name="Pitluck S."/>
            <person name="Chertkov O."/>
            <person name="Brettin T."/>
            <person name="Bruce D."/>
            <person name="Han C."/>
            <person name="Schmutz J."/>
            <person name="Larimer F."/>
            <person name="Land M."/>
            <person name="Hauser L."/>
            <person name="Kyrpides N."/>
            <person name="Mikhailova N."/>
            <person name="Shelobolina E."/>
            <person name="Aklujkar M."/>
            <person name="Lovley D."/>
            <person name="Richardson P."/>
        </authorList>
    </citation>
    <scope>NUCLEOTIDE SEQUENCE [LARGE SCALE GENOMIC DNA]</scope>
    <source>
        <strain evidence="1 2">Rf4</strain>
    </source>
</reference>
<dbReference type="RefSeq" id="WP_011937210.1">
    <property type="nucleotide sequence ID" value="NC_009483.1"/>
</dbReference>
<dbReference type="InterPro" id="IPR005247">
    <property type="entry name" value="YbhB_YbcL/LppC-like"/>
</dbReference>